<organism evidence="5 6">
    <name type="scientific">Paramixta manurensis</name>
    <dbReference type="NCBI Taxonomy" id="2740817"/>
    <lineage>
        <taxon>Bacteria</taxon>
        <taxon>Pseudomonadati</taxon>
        <taxon>Pseudomonadota</taxon>
        <taxon>Gammaproteobacteria</taxon>
        <taxon>Enterobacterales</taxon>
        <taxon>Erwiniaceae</taxon>
        <taxon>Paramixta</taxon>
    </lineage>
</organism>
<dbReference type="Proteomes" id="UP000505325">
    <property type="component" value="Chromosome"/>
</dbReference>
<evidence type="ECO:0000256" key="2">
    <source>
        <dbReference type="SAM" id="Phobius"/>
    </source>
</evidence>
<feature type="domain" description="ImpA C-terminal" evidence="4">
    <location>
        <begin position="305"/>
        <end position="447"/>
    </location>
</feature>
<dbReference type="KEGG" id="pmak:PMPD1_2737"/>
<dbReference type="AlphaFoldDB" id="A0A6M8UA80"/>
<sequence>MMRSTGPRQIRTGGDPRSFPDFTALRDEMSKQTHPARPDIHWDRVEKLALSLFEKNGIELQTGAWYTLARSHLAQCVGMNEGLSILGAMLGHQWAQCWPQNPHARVEILAGLFQRLQKVFRTFSLGFADHLSLLNLETTLGALSDTLVRQELQPVSQITPLLQQVRSAITRLENTSSTELPLTGITLGGSATSEEEPLVGQPDHLPPQLVYVIRQEPAVQVDVAEGTPPPKRGRAFIGGMVTAFVVSAVAFAGWYSVTRQPSNRQVLNAVLQPLPRALTPVETAALKVDKKQDELAAQWISQASARLNTLAALPPDWNIRYGQGLVSQANALWPSRSDAKQLSIQWQQHLVLNGISADTLNGWHEGMSGLQALTRQLNALDGQKGKYLTVSELKSQIFSATQAFNRSVPVEEQLRRMSANPDPKTIPEAQRMQAEQQLKQLIVGYSILSQKP</sequence>
<dbReference type="Pfam" id="PF12486">
    <property type="entry name" value="VasL"/>
    <property type="match status" value="1"/>
</dbReference>
<evidence type="ECO:0000259" key="4">
    <source>
        <dbReference type="Pfam" id="PF12486"/>
    </source>
</evidence>
<feature type="region of interest" description="Disordered" evidence="1">
    <location>
        <begin position="1"/>
        <end position="22"/>
    </location>
</feature>
<keyword evidence="6" id="KW-1185">Reference proteome</keyword>
<reference evidence="5 6" key="1">
    <citation type="submission" date="2020-06" db="EMBL/GenBank/DDBJ databases">
        <title>Genome sequence of Paramixta manurensis strain PD-1.</title>
        <authorList>
            <person name="Lee C.W."/>
            <person name="Kim J."/>
        </authorList>
    </citation>
    <scope>NUCLEOTIDE SEQUENCE [LARGE SCALE GENOMIC DNA]</scope>
    <source>
        <strain evidence="5 6">PD-1</strain>
    </source>
</reference>
<keyword evidence="2" id="KW-0472">Membrane</keyword>
<accession>A0A6M8UA80</accession>
<keyword evidence="2" id="KW-1133">Transmembrane helix</keyword>
<feature type="domain" description="ImpA N-terminal" evidence="3">
    <location>
        <begin position="12"/>
        <end position="112"/>
    </location>
</feature>
<evidence type="ECO:0000313" key="5">
    <source>
        <dbReference type="EMBL" id="QKJ87676.1"/>
    </source>
</evidence>
<dbReference type="EMBL" id="CP054212">
    <property type="protein sequence ID" value="QKJ87676.1"/>
    <property type="molecule type" value="Genomic_DNA"/>
</dbReference>
<dbReference type="PANTHER" id="PTHR37024:SF5">
    <property type="entry name" value="IMPA N-TERMINAL DOMAIN-CONTAINING PROTEIN"/>
    <property type="match status" value="1"/>
</dbReference>
<evidence type="ECO:0000259" key="3">
    <source>
        <dbReference type="Pfam" id="PF06812"/>
    </source>
</evidence>
<dbReference type="InterPro" id="IPR010657">
    <property type="entry name" value="ImpA_N"/>
</dbReference>
<name>A0A6M8UA80_9GAMM</name>
<evidence type="ECO:0000256" key="1">
    <source>
        <dbReference type="SAM" id="MobiDB-lite"/>
    </source>
</evidence>
<feature type="transmembrane region" description="Helical" evidence="2">
    <location>
        <begin position="235"/>
        <end position="255"/>
    </location>
</feature>
<gene>
    <name evidence="5" type="ORF">PMPD1_2737</name>
</gene>
<dbReference type="PANTHER" id="PTHR37024">
    <property type="entry name" value="TYPE VI SECRETION SYSTEM DUF2094 AND IMPA-RELATED DOMAIN PROTEIN"/>
    <property type="match status" value="1"/>
</dbReference>
<protein>
    <submittedName>
        <fullName evidence="5">Type VI secretion system protein VasL</fullName>
    </submittedName>
</protein>
<dbReference type="RefSeq" id="WP_173634603.1">
    <property type="nucleotide sequence ID" value="NZ_CP054212.1"/>
</dbReference>
<dbReference type="Pfam" id="PF06812">
    <property type="entry name" value="ImpA_N"/>
    <property type="match status" value="1"/>
</dbReference>
<keyword evidence="2" id="KW-0812">Transmembrane</keyword>
<proteinExistence type="predicted"/>
<dbReference type="InterPro" id="IPR021069">
    <property type="entry name" value="ImpA_C"/>
</dbReference>
<evidence type="ECO:0000313" key="6">
    <source>
        <dbReference type="Proteomes" id="UP000505325"/>
    </source>
</evidence>